<feature type="domain" description="Periplasmic binding protein" evidence="5">
    <location>
        <begin position="50"/>
        <end position="297"/>
    </location>
</feature>
<dbReference type="PANTHER" id="PTHR46847:SF1">
    <property type="entry name" value="D-ALLOSE-BINDING PERIPLASMIC PROTEIN-RELATED"/>
    <property type="match status" value="1"/>
</dbReference>
<keyword evidence="3 4" id="KW-0732">Signal</keyword>
<name>A0AB38TIF3_9HYPH</name>
<evidence type="ECO:0000313" key="7">
    <source>
        <dbReference type="Proteomes" id="UP001060070"/>
    </source>
</evidence>
<accession>A0AB38TIF3</accession>
<evidence type="ECO:0000259" key="5">
    <source>
        <dbReference type="Pfam" id="PF13407"/>
    </source>
</evidence>
<dbReference type="InterPro" id="IPR025997">
    <property type="entry name" value="SBP_2_dom"/>
</dbReference>
<comment type="similarity">
    <text evidence="2">Belongs to the bacterial solute-binding protein 2 family.</text>
</comment>
<dbReference type="InterPro" id="IPR028082">
    <property type="entry name" value="Peripla_BP_I"/>
</dbReference>
<dbReference type="GO" id="GO:0030313">
    <property type="term" value="C:cell envelope"/>
    <property type="evidence" value="ECO:0007669"/>
    <property type="project" value="UniProtKB-SubCell"/>
</dbReference>
<dbReference type="PANTHER" id="PTHR46847">
    <property type="entry name" value="D-ALLOSE-BINDING PERIPLASMIC PROTEIN-RELATED"/>
    <property type="match status" value="1"/>
</dbReference>
<dbReference type="Pfam" id="PF13407">
    <property type="entry name" value="Peripla_BP_4"/>
    <property type="match status" value="1"/>
</dbReference>
<gene>
    <name evidence="6" type="ORF">LRP29_14100</name>
</gene>
<dbReference type="EMBL" id="CP088147">
    <property type="protein sequence ID" value="UTU54449.1"/>
    <property type="molecule type" value="Genomic_DNA"/>
</dbReference>
<feature type="signal peptide" evidence="4">
    <location>
        <begin position="1"/>
        <end position="35"/>
    </location>
</feature>
<reference evidence="6 7" key="1">
    <citation type="journal article" date="2022" name="Microbiol. Resour. Announc.">
        <title>Complete Genome Sequence of Mesorhizobium ciceri Strain R30, a Rhizobium Used as a Commercial Inoculant for Chickpea in Argentina.</title>
        <authorList>
            <person name="Foresto E."/>
            <person name="Revale S."/>
            <person name="Primo E."/>
            <person name="Nievas F."/>
            <person name="Carezzano E."/>
            <person name="Puente M."/>
            <person name="Alzari P."/>
            <person name="Mart M."/>
            <person name="Ben-Assaya M."/>
            <person name="Mornico D."/>
            <person name="Santoro M."/>
            <person name="Mart F."/>
            <person name="Giordano W."/>
            <person name="Bogino P."/>
        </authorList>
    </citation>
    <scope>NUCLEOTIDE SEQUENCE [LARGE SCALE GENOMIC DNA]</scope>
    <source>
        <strain evidence="6 7">R30</strain>
    </source>
</reference>
<evidence type="ECO:0000256" key="2">
    <source>
        <dbReference type="ARBA" id="ARBA00007639"/>
    </source>
</evidence>
<proteinExistence type="inferred from homology"/>
<organism evidence="6 7">
    <name type="scientific">Mesorhizobium ciceri</name>
    <dbReference type="NCBI Taxonomy" id="39645"/>
    <lineage>
        <taxon>Bacteria</taxon>
        <taxon>Pseudomonadati</taxon>
        <taxon>Pseudomonadota</taxon>
        <taxon>Alphaproteobacteria</taxon>
        <taxon>Hyphomicrobiales</taxon>
        <taxon>Phyllobacteriaceae</taxon>
        <taxon>Mesorhizobium</taxon>
    </lineage>
</organism>
<feature type="chain" id="PRO_5044282545" evidence="4">
    <location>
        <begin position="36"/>
        <end position="334"/>
    </location>
</feature>
<dbReference type="SUPFAM" id="SSF53822">
    <property type="entry name" value="Periplasmic binding protein-like I"/>
    <property type="match status" value="1"/>
</dbReference>
<dbReference type="Proteomes" id="UP001060070">
    <property type="component" value="Chromosome"/>
</dbReference>
<evidence type="ECO:0000313" key="6">
    <source>
        <dbReference type="EMBL" id="UTU54449.1"/>
    </source>
</evidence>
<dbReference type="RefSeq" id="WP_024504914.1">
    <property type="nucleotide sequence ID" value="NZ_CP088147.1"/>
</dbReference>
<protein>
    <submittedName>
        <fullName evidence="6">Substrate-binding domain-containing protein</fullName>
    </submittedName>
</protein>
<keyword evidence="7" id="KW-1185">Reference proteome</keyword>
<dbReference type="AlphaFoldDB" id="A0AB38TIF3"/>
<evidence type="ECO:0000256" key="3">
    <source>
        <dbReference type="ARBA" id="ARBA00022729"/>
    </source>
</evidence>
<comment type="subcellular location">
    <subcellularLocation>
        <location evidence="1">Cell envelope</location>
    </subcellularLocation>
</comment>
<evidence type="ECO:0000256" key="1">
    <source>
        <dbReference type="ARBA" id="ARBA00004196"/>
    </source>
</evidence>
<sequence>MNMLPASLARRGVAAVAFLGVCVLASLSAAGAASAQDKPRIVMLGGPLWDPFFGAMKKGGDDAARDLNVDYQWITGTDPNNFVADYAKLVKQAASQKPAAMVIGNYFPDTLDPIIKEITASGIPVIIQHDGGASWRDIGAISYVGFSARDLGRAVGEREIKAGAKFGLCVNHVPGNTTLDLDCLGYNDAFKAAGGDSKVLTIQFSDASNPTFVSSAIRGALQSDQRIDAIWTIGAVQGVASVEAVKQSGRKIVNASLGLSLGSLEALKNGDLLFIADLQPYLDGYYALLAAYQYVQYKMLPMGQISTGPLMITKDNVDEVLKVNGTYPGVRGAS</sequence>
<dbReference type="GO" id="GO:0030246">
    <property type="term" value="F:carbohydrate binding"/>
    <property type="evidence" value="ECO:0007669"/>
    <property type="project" value="UniProtKB-ARBA"/>
</dbReference>
<evidence type="ECO:0000256" key="4">
    <source>
        <dbReference type="SAM" id="SignalP"/>
    </source>
</evidence>
<dbReference type="Gene3D" id="3.40.50.2300">
    <property type="match status" value="2"/>
</dbReference>